<geneLocation type="plasmid" evidence="2 3">
    <name>pOANT01</name>
</geneLocation>
<evidence type="ECO:0000313" key="2">
    <source>
        <dbReference type="EMBL" id="ABS17235.1"/>
    </source>
</evidence>
<dbReference type="Proteomes" id="UP000002301">
    <property type="component" value="Plasmid pOANT01"/>
</dbReference>
<dbReference type="Gene3D" id="1.10.260.40">
    <property type="entry name" value="lambda repressor-like DNA-binding domains"/>
    <property type="match status" value="1"/>
</dbReference>
<dbReference type="GO" id="GO:0003677">
    <property type="term" value="F:DNA binding"/>
    <property type="evidence" value="ECO:0007669"/>
    <property type="project" value="InterPro"/>
</dbReference>
<dbReference type="PROSITE" id="PS50943">
    <property type="entry name" value="HTH_CROC1"/>
    <property type="match status" value="1"/>
</dbReference>
<dbReference type="SMART" id="SM00530">
    <property type="entry name" value="HTH_XRE"/>
    <property type="match status" value="1"/>
</dbReference>
<dbReference type="KEGG" id="oan:Oant_4548"/>
<dbReference type="InterPro" id="IPR001387">
    <property type="entry name" value="Cro/C1-type_HTH"/>
</dbReference>
<evidence type="ECO:0000313" key="3">
    <source>
        <dbReference type="Proteomes" id="UP000002301"/>
    </source>
</evidence>
<gene>
    <name evidence="2" type="ordered locus">Oant_4548</name>
</gene>
<dbReference type="AlphaFoldDB" id="A6X7N1"/>
<proteinExistence type="predicted"/>
<sequence>MRKCDNDRCCGTAGKRGFRVNREALDFANEHSLEKTNDPEIDKPVFRRPGFNGISTFEEIDQRLAKYLRDARDSAGLKQADFAPLMGLSTPVYGRYERAFSKLHVTRMVHICEVLNIMPIEMLYEAAPHLWGKSEEEAKDRVELAKLVADLPHSTTRDLLSLVKKMADLQSQVDAKTQSSD</sequence>
<keyword evidence="3" id="KW-1185">Reference proteome</keyword>
<dbReference type="EMBL" id="CP000760">
    <property type="protein sequence ID" value="ABS17235.1"/>
    <property type="molecule type" value="Genomic_DNA"/>
</dbReference>
<accession>A6X7N1</accession>
<dbReference type="InterPro" id="IPR010982">
    <property type="entry name" value="Lambda_DNA-bd_dom_sf"/>
</dbReference>
<protein>
    <submittedName>
        <fullName evidence="2">Helix-turn-helix domain protein</fullName>
    </submittedName>
</protein>
<dbReference type="SUPFAM" id="SSF47413">
    <property type="entry name" value="lambda repressor-like DNA-binding domains"/>
    <property type="match status" value="1"/>
</dbReference>
<dbReference type="Pfam" id="PF01381">
    <property type="entry name" value="HTH_3"/>
    <property type="match status" value="1"/>
</dbReference>
<dbReference type="HOGENOM" id="CLU_135492_0_0_5"/>
<evidence type="ECO:0000259" key="1">
    <source>
        <dbReference type="PROSITE" id="PS50943"/>
    </source>
</evidence>
<reference evidence="2 3" key="1">
    <citation type="journal article" date="2011" name="J. Bacteriol.">
        <title>Genome of Ochrobactrum anthropi ATCC 49188 T, a versatile opportunistic pathogen and symbiont of several eukaryotic hosts.</title>
        <authorList>
            <person name="Chain P.S."/>
            <person name="Lang D.M."/>
            <person name="Comerci D.J."/>
            <person name="Malfatti S.A."/>
            <person name="Vergez L.M."/>
            <person name="Shin M."/>
            <person name="Ugalde R.A."/>
            <person name="Garcia E."/>
            <person name="Tolmasky M.E."/>
        </authorList>
    </citation>
    <scope>NUCLEOTIDE SEQUENCE [LARGE SCALE GENOMIC DNA]</scope>
    <source>
        <strain evidence="3">ATCC 49188 / DSM 6882 / CCUG 24695 / JCM 21032 / LMG 3331 / NBRC 15819 / NCTC 12168 / Alc 37</strain>
    </source>
</reference>
<dbReference type="CDD" id="cd00093">
    <property type="entry name" value="HTH_XRE"/>
    <property type="match status" value="1"/>
</dbReference>
<organism evidence="2 3">
    <name type="scientific">Brucella anthropi (strain ATCC 49188 / DSM 6882 / CCUG 24695 / JCM 21032 / LMG 3331 / NBRC 15819 / NCTC 12168 / Alc 37)</name>
    <name type="common">Ochrobactrum anthropi</name>
    <dbReference type="NCBI Taxonomy" id="439375"/>
    <lineage>
        <taxon>Bacteria</taxon>
        <taxon>Pseudomonadati</taxon>
        <taxon>Pseudomonadota</taxon>
        <taxon>Alphaproteobacteria</taxon>
        <taxon>Hyphomicrobiales</taxon>
        <taxon>Brucellaceae</taxon>
        <taxon>Brucella/Ochrobactrum group</taxon>
        <taxon>Brucella</taxon>
    </lineage>
</organism>
<keyword evidence="2" id="KW-0614">Plasmid</keyword>
<name>A6X7N1_BRUA4</name>
<feature type="domain" description="HTH cro/C1-type" evidence="1">
    <location>
        <begin position="68"/>
        <end position="123"/>
    </location>
</feature>